<reference evidence="8 9" key="1">
    <citation type="submission" date="2018-06" db="EMBL/GenBank/DDBJ databases">
        <authorList>
            <consortium name="Pathogen Informatics"/>
            <person name="Doyle S."/>
        </authorList>
    </citation>
    <scope>NUCLEOTIDE SEQUENCE [LARGE SCALE GENOMIC DNA]</scope>
    <source>
        <strain evidence="8 9">NCTC1934</strain>
    </source>
</reference>
<evidence type="ECO:0000256" key="2">
    <source>
        <dbReference type="ARBA" id="ARBA00022516"/>
    </source>
</evidence>
<name>A0A379JIS3_9NOCA</name>
<dbReference type="STRING" id="1406858.GCA_000710895_04561"/>
<keyword evidence="4" id="KW-0276">Fatty acid metabolism</keyword>
<dbReference type="OrthoDB" id="9804551at2"/>
<sequence>MTSTQDSVAARVRAIVAEALWVAADDLEGGTPLVDYGLDSPTSIDLTMRLEDAFGITIPDAVAARLDTVDRIVEHVRETIR</sequence>
<keyword evidence="1" id="KW-0596">Phosphopantetheine</keyword>
<dbReference type="PROSITE" id="PS50075">
    <property type="entry name" value="CARRIER"/>
    <property type="match status" value="1"/>
</dbReference>
<dbReference type="Proteomes" id="UP000255467">
    <property type="component" value="Unassembled WGS sequence"/>
</dbReference>
<proteinExistence type="predicted"/>
<evidence type="ECO:0000256" key="6">
    <source>
        <dbReference type="ARBA" id="ARBA00023160"/>
    </source>
</evidence>
<feature type="domain" description="Carrier" evidence="7">
    <location>
        <begin position="6"/>
        <end position="80"/>
    </location>
</feature>
<evidence type="ECO:0000256" key="4">
    <source>
        <dbReference type="ARBA" id="ARBA00022832"/>
    </source>
</evidence>
<dbReference type="AlphaFoldDB" id="A0A379JIS3"/>
<evidence type="ECO:0000256" key="3">
    <source>
        <dbReference type="ARBA" id="ARBA00022553"/>
    </source>
</evidence>
<dbReference type="GO" id="GO:0031177">
    <property type="term" value="F:phosphopantetheine binding"/>
    <property type="evidence" value="ECO:0007669"/>
    <property type="project" value="InterPro"/>
</dbReference>
<dbReference type="InterPro" id="IPR036736">
    <property type="entry name" value="ACP-like_sf"/>
</dbReference>
<keyword evidence="5" id="KW-0443">Lipid metabolism</keyword>
<dbReference type="RefSeq" id="WP_039814253.1">
    <property type="nucleotide sequence ID" value="NZ_JADLRM010000003.1"/>
</dbReference>
<keyword evidence="6" id="KW-0275">Fatty acid biosynthesis</keyword>
<protein>
    <submittedName>
        <fullName evidence="8">Acyl carrier protein</fullName>
    </submittedName>
</protein>
<keyword evidence="3" id="KW-0597">Phosphoprotein</keyword>
<gene>
    <name evidence="8" type="primary">acpP</name>
    <name evidence="8" type="ORF">NCTC1934_05895</name>
</gene>
<dbReference type="SUPFAM" id="SSF47336">
    <property type="entry name" value="ACP-like"/>
    <property type="match status" value="1"/>
</dbReference>
<dbReference type="PANTHER" id="PTHR20863:SF76">
    <property type="entry name" value="CARRIER DOMAIN-CONTAINING PROTEIN"/>
    <property type="match status" value="1"/>
</dbReference>
<accession>A0A379JIS3</accession>
<dbReference type="Pfam" id="PF00550">
    <property type="entry name" value="PP-binding"/>
    <property type="match status" value="1"/>
</dbReference>
<dbReference type="SMART" id="SM00823">
    <property type="entry name" value="PKS_PP"/>
    <property type="match status" value="1"/>
</dbReference>
<evidence type="ECO:0000259" key="7">
    <source>
        <dbReference type="PROSITE" id="PS50075"/>
    </source>
</evidence>
<evidence type="ECO:0000256" key="5">
    <source>
        <dbReference type="ARBA" id="ARBA00023098"/>
    </source>
</evidence>
<dbReference type="PANTHER" id="PTHR20863">
    <property type="entry name" value="ACYL CARRIER PROTEIN"/>
    <property type="match status" value="1"/>
</dbReference>
<dbReference type="InterPro" id="IPR020806">
    <property type="entry name" value="PKS_PP-bd"/>
</dbReference>
<keyword evidence="9" id="KW-1185">Reference proteome</keyword>
<evidence type="ECO:0000256" key="1">
    <source>
        <dbReference type="ARBA" id="ARBA00022450"/>
    </source>
</evidence>
<dbReference type="GO" id="GO:0000036">
    <property type="term" value="F:acyl carrier activity"/>
    <property type="evidence" value="ECO:0007669"/>
    <property type="project" value="TreeGrafter"/>
</dbReference>
<dbReference type="InterPro" id="IPR003231">
    <property type="entry name" value="ACP"/>
</dbReference>
<dbReference type="InterPro" id="IPR009081">
    <property type="entry name" value="PP-bd_ACP"/>
</dbReference>
<dbReference type="Gene3D" id="1.10.1200.10">
    <property type="entry name" value="ACP-like"/>
    <property type="match status" value="1"/>
</dbReference>
<organism evidence="8 9">
    <name type="scientific">Nocardia otitidiscaviarum</name>
    <dbReference type="NCBI Taxonomy" id="1823"/>
    <lineage>
        <taxon>Bacteria</taxon>
        <taxon>Bacillati</taxon>
        <taxon>Actinomycetota</taxon>
        <taxon>Actinomycetes</taxon>
        <taxon>Mycobacteriales</taxon>
        <taxon>Nocardiaceae</taxon>
        <taxon>Nocardia</taxon>
    </lineage>
</organism>
<dbReference type="GO" id="GO:0000035">
    <property type="term" value="F:acyl binding"/>
    <property type="evidence" value="ECO:0007669"/>
    <property type="project" value="TreeGrafter"/>
</dbReference>
<keyword evidence="2" id="KW-0444">Lipid biosynthesis</keyword>
<evidence type="ECO:0000313" key="8">
    <source>
        <dbReference type="EMBL" id="SUD48559.1"/>
    </source>
</evidence>
<dbReference type="EMBL" id="UGRY01000005">
    <property type="protein sequence ID" value="SUD48559.1"/>
    <property type="molecule type" value="Genomic_DNA"/>
</dbReference>
<evidence type="ECO:0000313" key="9">
    <source>
        <dbReference type="Proteomes" id="UP000255467"/>
    </source>
</evidence>